<dbReference type="EC" id="3.5.1.-" evidence="3"/>
<dbReference type="AlphaFoldDB" id="A0A336N5B3"/>
<reference evidence="3 4" key="1">
    <citation type="submission" date="2018-06" db="EMBL/GenBank/DDBJ databases">
        <authorList>
            <consortium name="Pathogen Informatics"/>
            <person name="Doyle S."/>
        </authorList>
    </citation>
    <scope>NUCLEOTIDE SEQUENCE [LARGE SCALE GENOMIC DNA]</scope>
    <source>
        <strain evidence="3 4">NCTC5908</strain>
    </source>
</reference>
<dbReference type="RefSeq" id="WP_050332635.1">
    <property type="nucleotide sequence ID" value="NZ_MAQF01000028.1"/>
</dbReference>
<dbReference type="SUPFAM" id="SSF88713">
    <property type="entry name" value="Glycoside hydrolase/deacetylase"/>
    <property type="match status" value="1"/>
</dbReference>
<keyword evidence="3" id="KW-0378">Hydrolase</keyword>
<dbReference type="GO" id="GO:0016810">
    <property type="term" value="F:hydrolase activity, acting on carbon-nitrogen (but not peptide) bonds"/>
    <property type="evidence" value="ECO:0007669"/>
    <property type="project" value="InterPro"/>
</dbReference>
<gene>
    <name evidence="3" type="primary">pgaB</name>
    <name evidence="3" type="ORF">NCTC5908_00850</name>
</gene>
<dbReference type="NCBIfam" id="TIGR03938">
    <property type="entry name" value="deacetyl_PgaB"/>
    <property type="match status" value="1"/>
</dbReference>
<dbReference type="Gene3D" id="3.20.20.370">
    <property type="entry name" value="Glycoside hydrolase/deacetylase"/>
    <property type="match status" value="1"/>
</dbReference>
<accession>A0A336N5B3</accession>
<organism evidence="3 4">
    <name type="scientific">Aggregatibacter aphrophilus</name>
    <name type="common">Haemophilus aphrophilus</name>
    <dbReference type="NCBI Taxonomy" id="732"/>
    <lineage>
        <taxon>Bacteria</taxon>
        <taxon>Pseudomonadati</taxon>
        <taxon>Pseudomonadota</taxon>
        <taxon>Gammaproteobacteria</taxon>
        <taxon>Pasteurellales</taxon>
        <taxon>Pasteurellaceae</taxon>
        <taxon>Aggregatibacter</taxon>
    </lineage>
</organism>
<keyword evidence="1" id="KW-0732">Signal</keyword>
<evidence type="ECO:0000256" key="1">
    <source>
        <dbReference type="ARBA" id="ARBA00022729"/>
    </source>
</evidence>
<dbReference type="GO" id="GO:0005975">
    <property type="term" value="P:carbohydrate metabolic process"/>
    <property type="evidence" value="ECO:0007669"/>
    <property type="project" value="InterPro"/>
</dbReference>
<dbReference type="PANTHER" id="PTHR34216:SF7">
    <property type="entry name" value="POLY-BETA-1,6-N-ACETYL-D-GLUCOSAMINE N-DEACETYLASE"/>
    <property type="match status" value="1"/>
</dbReference>
<dbReference type="PANTHER" id="PTHR34216">
    <property type="match status" value="1"/>
</dbReference>
<dbReference type="STRING" id="732.ADJ80_01150"/>
<dbReference type="EMBL" id="UFSP01000001">
    <property type="protein sequence ID" value="SSY94438.1"/>
    <property type="molecule type" value="Genomic_DNA"/>
</dbReference>
<dbReference type="InterPro" id="IPR051398">
    <property type="entry name" value="Polysacch_Deacetylase"/>
</dbReference>
<evidence type="ECO:0000313" key="4">
    <source>
        <dbReference type="Proteomes" id="UP000253728"/>
    </source>
</evidence>
<dbReference type="InterPro" id="IPR032772">
    <property type="entry name" value="PGA_deacetylase_PgaB_C"/>
</dbReference>
<dbReference type="InterPro" id="IPR002509">
    <property type="entry name" value="NODB_dom"/>
</dbReference>
<dbReference type="InterPro" id="IPR011330">
    <property type="entry name" value="Glyco_hydro/deAcase_b/a-brl"/>
</dbReference>
<dbReference type="PROSITE" id="PS51677">
    <property type="entry name" value="NODB"/>
    <property type="match status" value="1"/>
</dbReference>
<feature type="domain" description="NodB homology" evidence="2">
    <location>
        <begin position="91"/>
        <end position="334"/>
    </location>
</feature>
<dbReference type="GO" id="GO:0043708">
    <property type="term" value="P:cell adhesion involved in biofilm formation"/>
    <property type="evidence" value="ECO:0007669"/>
    <property type="project" value="InterPro"/>
</dbReference>
<sequence>MKILQKLTQFIIFTLIFLTGTVFAQDRYAVLAYHSVVDDTASKEEKYYFPQTISASLLINHFNWLKDNGYNIVSWQQIIDAENGKGTLPDNAVLLSFDDGYATMYNVIYPILKAYNYPAVFAPVSSWLNTPVTKKIPYANTHLPRSVFVTWEQVREMEKSGLVEIASHTHDSHHGVRANPAGSQLPAVIAPEYKNNKYETKAEYRNRLVRDFTLSSQSIQRQVGKKPRIMVWPYGQFNNTAIDVAREVGMDHHFTLGEKLINKVGDKYIGRLLIDTETGFSTIKHFLDGVNDDVKMSRVVHIDLDDIYNADKKQQAKNLDVLIERIYRYGITTVYLQAFSDTDGDGAADALYFPNSYLPVRDDIFGQIAWQLRTRAEVKVYAWMPVLAFDLRNSVKDAEYIVDSHTNQLRLSPYSRKNIEIIKSIYNDLSFYAKFDGILFRDKTFFGDFEGLPSNSNQSVVNSATKQKTDDLIEVTDQLVEGLKPYFLFGTDSLRTVRNIYVSMLTEPKAAEWLAQNLSILTKHYNTTAIMAMPYMGHEQDISERQAKAWFETLINNVKAQVPLDKVLFEFQTVNWRTQKPIPESELISWIQLLQKHNIYSYGYYPDNFLKDQPSMHKMRPYMSVNTKAGKP</sequence>
<proteinExistence type="predicted"/>
<dbReference type="Gene3D" id="3.20.20.80">
    <property type="entry name" value="Glycosidases"/>
    <property type="match status" value="1"/>
</dbReference>
<dbReference type="GeneID" id="49634632"/>
<dbReference type="InterPro" id="IPR023854">
    <property type="entry name" value="PGA_deacetylase_PgaB"/>
</dbReference>
<evidence type="ECO:0000259" key="2">
    <source>
        <dbReference type="PROSITE" id="PS51677"/>
    </source>
</evidence>
<dbReference type="Pfam" id="PF14883">
    <property type="entry name" value="GHL13"/>
    <property type="match status" value="1"/>
</dbReference>
<dbReference type="Pfam" id="PF01522">
    <property type="entry name" value="Polysacc_deac_1"/>
    <property type="match status" value="1"/>
</dbReference>
<evidence type="ECO:0000313" key="3">
    <source>
        <dbReference type="EMBL" id="SSY94438.1"/>
    </source>
</evidence>
<dbReference type="Proteomes" id="UP000253728">
    <property type="component" value="Unassembled WGS sequence"/>
</dbReference>
<name>A0A336N5B3_AGGAP</name>
<protein>
    <submittedName>
        <fullName evidence="3">Poly-beta-1,6-N-acetyl-D-glucosamine N-deacetylase</fullName>
        <ecNumber evidence="3">3.5.1.-</ecNumber>
    </submittedName>
</protein>